<keyword evidence="1" id="KW-0067">ATP-binding</keyword>
<reference evidence="4" key="1">
    <citation type="journal article" date="2019" name="Int. J. Syst. Evol. Microbiol.">
        <title>The Global Catalogue of Microorganisms (GCM) 10K type strain sequencing project: providing services to taxonomists for standard genome sequencing and annotation.</title>
        <authorList>
            <consortium name="The Broad Institute Genomics Platform"/>
            <consortium name="The Broad Institute Genome Sequencing Center for Infectious Disease"/>
            <person name="Wu L."/>
            <person name="Ma J."/>
        </authorList>
    </citation>
    <scope>NUCLEOTIDE SEQUENCE [LARGE SCALE GENOMIC DNA]</scope>
    <source>
        <strain evidence="4">CGMCC 1.12151</strain>
    </source>
</reference>
<evidence type="ECO:0000313" key="3">
    <source>
        <dbReference type="EMBL" id="MFC4711530.1"/>
    </source>
</evidence>
<dbReference type="EMBL" id="JBHSGL010000002">
    <property type="protein sequence ID" value="MFC4711530.1"/>
    <property type="molecule type" value="Genomic_DNA"/>
</dbReference>
<evidence type="ECO:0000259" key="2">
    <source>
        <dbReference type="PROSITE" id="PS50975"/>
    </source>
</evidence>
<accession>A0ABV9M9L7</accession>
<dbReference type="SUPFAM" id="SSF56059">
    <property type="entry name" value="Glutathione synthetase ATP-binding domain-like"/>
    <property type="match status" value="1"/>
</dbReference>
<dbReference type="PANTHER" id="PTHR21621">
    <property type="entry name" value="RIBOSOMAL PROTEIN S6 MODIFICATION PROTEIN"/>
    <property type="match status" value="1"/>
</dbReference>
<organism evidence="3 4">
    <name type="scientific">Planococcus dechangensis</name>
    <dbReference type="NCBI Taxonomy" id="1176255"/>
    <lineage>
        <taxon>Bacteria</taxon>
        <taxon>Bacillati</taxon>
        <taxon>Bacillota</taxon>
        <taxon>Bacilli</taxon>
        <taxon>Bacillales</taxon>
        <taxon>Caryophanaceae</taxon>
        <taxon>Planococcus</taxon>
    </lineage>
</organism>
<dbReference type="RefSeq" id="WP_377276078.1">
    <property type="nucleotide sequence ID" value="NZ_JBHSGL010000002.1"/>
</dbReference>
<proteinExistence type="predicted"/>
<evidence type="ECO:0000256" key="1">
    <source>
        <dbReference type="PROSITE-ProRule" id="PRU00409"/>
    </source>
</evidence>
<dbReference type="GO" id="GO:0016874">
    <property type="term" value="F:ligase activity"/>
    <property type="evidence" value="ECO:0007669"/>
    <property type="project" value="UniProtKB-KW"/>
</dbReference>
<dbReference type="Proteomes" id="UP001595932">
    <property type="component" value="Unassembled WGS sequence"/>
</dbReference>
<dbReference type="PANTHER" id="PTHR21621:SF0">
    <property type="entry name" value="BETA-CITRYLGLUTAMATE SYNTHASE B-RELATED"/>
    <property type="match status" value="1"/>
</dbReference>
<gene>
    <name evidence="3" type="ORF">ACFO5U_01585</name>
</gene>
<protein>
    <submittedName>
        <fullName evidence="3">RimK family alpha-L-glutamate ligase</fullName>
    </submittedName>
</protein>
<dbReference type="PROSITE" id="PS50975">
    <property type="entry name" value="ATP_GRASP"/>
    <property type="match status" value="1"/>
</dbReference>
<keyword evidence="4" id="KW-1185">Reference proteome</keyword>
<sequence length="316" mass="35469">MTEKVYVIHENEEWTVHLFRRLEELEVPYEDWFTDRGSIDLTSVPPQGVFYNRMSASSHTRGHRFAPEMAEAKIAWLERHGRRVVNGSRALRLEVSKVNQYMALDAAGIRTPKTVAVSGKEQLLGAAEAFRCESFITKHNRAGKGLGVRLFHSIEALEEYVGGDEFDASVDGITLLQQYIQAPEPFITRCEFVGGKFVYAVRVDTSEGFELCPADACRLEDISCPADGVSETRPKFQVVEGFNDPIIAKYERFLAENGIEVAGIEFIQNAGGELFTYDVNTNTNYNADAEAANGTYGMLELAKYLNKLRQQDRAFV</sequence>
<keyword evidence="1" id="KW-0547">Nucleotide-binding</keyword>
<evidence type="ECO:0000313" key="4">
    <source>
        <dbReference type="Proteomes" id="UP001595932"/>
    </source>
</evidence>
<dbReference type="InterPro" id="IPR011761">
    <property type="entry name" value="ATP-grasp"/>
</dbReference>
<keyword evidence="3" id="KW-0436">Ligase</keyword>
<comment type="caution">
    <text evidence="3">The sequence shown here is derived from an EMBL/GenBank/DDBJ whole genome shotgun (WGS) entry which is preliminary data.</text>
</comment>
<feature type="domain" description="ATP-grasp" evidence="2">
    <location>
        <begin position="101"/>
        <end position="306"/>
    </location>
</feature>
<name>A0ABV9M9L7_9BACL</name>